<keyword evidence="13" id="KW-1185">Reference proteome</keyword>
<dbReference type="GO" id="GO:0006614">
    <property type="term" value="P:SRP-dependent cotranslational protein targeting to membrane"/>
    <property type="evidence" value="ECO:0007669"/>
    <property type="project" value="UniProtKB-UniRule"/>
</dbReference>
<evidence type="ECO:0000256" key="9">
    <source>
        <dbReference type="PIRNR" id="PIRNR038922"/>
    </source>
</evidence>
<dbReference type="SUPFAM" id="SSF48452">
    <property type="entry name" value="TPR-like"/>
    <property type="match status" value="2"/>
</dbReference>
<dbReference type="InterPro" id="IPR011990">
    <property type="entry name" value="TPR-like_helical_dom_sf"/>
</dbReference>
<reference evidence="12" key="1">
    <citation type="submission" date="2025-08" db="UniProtKB">
        <authorList>
            <consortium name="Ensembl"/>
        </authorList>
    </citation>
    <scope>IDENTIFICATION</scope>
</reference>
<sequence>MASGGGHVAALWTEVNRCGQNGDFARALKAVNKILHEAKDDITALHCKVVCLVQNSSFKEALNVMNNYSKLLGNDLVVFEKAYCEYRLNRVESALKTIEAASEQTDKLKELYGQVLYRLERYDECKAVYTDLIRNSQDEYEEERKTNLSAVVAAMSQWGESSPEDLGLSETTYELCYNAACSLIGQGQLTEALNKLKQAEELCRVSFADDTDMTEEDIESELAVIHSQMAYIMQLQGRTEEALQRYNQVIKLNTNVCLSVCLSLPQDQNVFDSKKKVKLTSTDGVEHKLARRQLQAIDFNKALLAMYTNQAEQCRKLASGLQTQNPGQPRPVLVQVAQLCREKQHGAPLKVILHAFNSCDILRLIEDFKHKQGMVSALVSMYSHEEDIDSAIEVFSQAIQYYQSQQSGSPTHLALVREAANFKLKHGRKREAISDLEQLWKQNPKDIRMLAQLISAYSVVDADKAKSLSKHLPSPDSMALKVDVEELENSHGATYIRKKAAKPAGDAVPKEQGNVEIKKKRKKKKGKLPKNFDPKATPDPERWLPMRERTYYRGKKKGKKKEQVGKGTQGTTAGGSADLDASKTASSPPTSPRPGSASSSASGAVPPRQQKPATASGATRKKVPQKKKKSGKGGW</sequence>
<dbReference type="GO" id="GO:0008312">
    <property type="term" value="F:7S RNA binding"/>
    <property type="evidence" value="ECO:0007669"/>
    <property type="project" value="InterPro"/>
</dbReference>
<keyword evidence="7 9" id="KW-0733">Signal recognition particle</keyword>
<dbReference type="InterPro" id="IPR013699">
    <property type="entry name" value="Signal_recog_part_SRP72_RNA-bd"/>
</dbReference>
<dbReference type="GO" id="GO:0005786">
    <property type="term" value="C:signal recognition particle, endoplasmic reticulum targeting"/>
    <property type="evidence" value="ECO:0007669"/>
    <property type="project" value="UniProtKB-UniRule"/>
</dbReference>
<dbReference type="Ensembl" id="ENSGMOT00000072259.1">
    <property type="protein sequence ID" value="ENSGMOP00000027210.1"/>
    <property type="gene ID" value="ENSGMOG00000005986.2"/>
</dbReference>
<gene>
    <name evidence="12" type="primary">srp72</name>
</gene>
<evidence type="ECO:0000256" key="1">
    <source>
        <dbReference type="ARBA" id="ARBA00004240"/>
    </source>
</evidence>
<dbReference type="GO" id="GO:0005783">
    <property type="term" value="C:endoplasmic reticulum"/>
    <property type="evidence" value="ECO:0007669"/>
    <property type="project" value="UniProtKB-SubCell"/>
</dbReference>
<feature type="domain" description="Signal recognition particle SRP72 subunit RNA-binding" evidence="11">
    <location>
        <begin position="498"/>
        <end position="554"/>
    </location>
</feature>
<keyword evidence="6" id="KW-0256">Endoplasmic reticulum</keyword>
<dbReference type="SMART" id="SM00028">
    <property type="entry name" value="TPR"/>
    <property type="match status" value="2"/>
</dbReference>
<dbReference type="Gene3D" id="1.25.40.10">
    <property type="entry name" value="Tetratricopeptide repeat domain"/>
    <property type="match status" value="2"/>
</dbReference>
<comment type="subcellular location">
    <subcellularLocation>
        <location evidence="2 9">Cytoplasm</location>
    </subcellularLocation>
    <subcellularLocation>
        <location evidence="1">Endoplasmic reticulum</location>
    </subcellularLocation>
</comment>
<accession>A0A8C5A5H3</accession>
<dbReference type="PANTHER" id="PTHR14094:SF9">
    <property type="entry name" value="SIGNAL RECOGNITION PARTICLE SUBUNIT SRP72"/>
    <property type="match status" value="1"/>
</dbReference>
<feature type="region of interest" description="Disordered" evidence="10">
    <location>
        <begin position="494"/>
        <end position="635"/>
    </location>
</feature>
<dbReference type="GO" id="GO:0043022">
    <property type="term" value="F:ribosome binding"/>
    <property type="evidence" value="ECO:0007669"/>
    <property type="project" value="TreeGrafter"/>
</dbReference>
<feature type="compositionally biased region" description="Basic residues" evidence="10">
    <location>
        <begin position="518"/>
        <end position="528"/>
    </location>
</feature>
<comment type="function">
    <text evidence="9">Component of the signal recognition particle (SRP) complex, a ribonucleoprotein complex that mediates the cotranslational targeting of secretory and membrane proteins to the endoplasmic reticulum (ER).</text>
</comment>
<feature type="compositionally biased region" description="Basic and acidic residues" evidence="10">
    <location>
        <begin position="530"/>
        <end position="551"/>
    </location>
</feature>
<evidence type="ECO:0000313" key="12">
    <source>
        <dbReference type="Ensembl" id="ENSGMOP00000027210.1"/>
    </source>
</evidence>
<dbReference type="Pfam" id="PF17004">
    <property type="entry name" value="SRP_TPR_like"/>
    <property type="match status" value="1"/>
</dbReference>
<feature type="compositionally biased region" description="Low complexity" evidence="10">
    <location>
        <begin position="582"/>
        <end position="608"/>
    </location>
</feature>
<evidence type="ECO:0000256" key="3">
    <source>
        <dbReference type="ARBA" id="ARBA00007676"/>
    </source>
</evidence>
<evidence type="ECO:0000256" key="8">
    <source>
        <dbReference type="ARBA" id="ARBA00023274"/>
    </source>
</evidence>
<evidence type="ECO:0000313" key="13">
    <source>
        <dbReference type="Proteomes" id="UP000694546"/>
    </source>
</evidence>
<reference evidence="12" key="2">
    <citation type="submission" date="2025-09" db="UniProtKB">
        <authorList>
            <consortium name="Ensembl"/>
        </authorList>
    </citation>
    <scope>IDENTIFICATION</scope>
</reference>
<evidence type="ECO:0000256" key="7">
    <source>
        <dbReference type="ARBA" id="ARBA00023135"/>
    </source>
</evidence>
<evidence type="ECO:0000256" key="10">
    <source>
        <dbReference type="SAM" id="MobiDB-lite"/>
    </source>
</evidence>
<dbReference type="PIRSF" id="PIRSF038922">
    <property type="entry name" value="SRP72"/>
    <property type="match status" value="1"/>
</dbReference>
<proteinExistence type="inferred from homology"/>
<evidence type="ECO:0000256" key="6">
    <source>
        <dbReference type="ARBA" id="ARBA00022824"/>
    </source>
</evidence>
<keyword evidence="8 9" id="KW-0687">Ribonucleoprotein</keyword>
<comment type="similarity">
    <text evidence="3 9">Belongs to the SRP72 family.</text>
</comment>
<dbReference type="PANTHER" id="PTHR14094">
    <property type="entry name" value="SIGNAL RECOGNITION PARTICLE 72"/>
    <property type="match status" value="1"/>
</dbReference>
<evidence type="ECO:0000256" key="5">
    <source>
        <dbReference type="ARBA" id="ARBA00022490"/>
    </source>
</evidence>
<organism evidence="12 13">
    <name type="scientific">Gadus morhua</name>
    <name type="common">Atlantic cod</name>
    <dbReference type="NCBI Taxonomy" id="8049"/>
    <lineage>
        <taxon>Eukaryota</taxon>
        <taxon>Metazoa</taxon>
        <taxon>Chordata</taxon>
        <taxon>Craniata</taxon>
        <taxon>Vertebrata</taxon>
        <taxon>Euteleostomi</taxon>
        <taxon>Actinopterygii</taxon>
        <taxon>Neopterygii</taxon>
        <taxon>Teleostei</taxon>
        <taxon>Neoteleostei</taxon>
        <taxon>Acanthomorphata</taxon>
        <taxon>Zeiogadaria</taxon>
        <taxon>Gadariae</taxon>
        <taxon>Gadiformes</taxon>
        <taxon>Gadoidei</taxon>
        <taxon>Gadidae</taxon>
        <taxon>Gadus</taxon>
    </lineage>
</organism>
<evidence type="ECO:0000256" key="2">
    <source>
        <dbReference type="ARBA" id="ARBA00004496"/>
    </source>
</evidence>
<name>A0A8C5A5H3_GADMO</name>
<dbReference type="Proteomes" id="UP000694546">
    <property type="component" value="Chromosome 10"/>
</dbReference>
<protein>
    <recommendedName>
        <fullName evidence="4 9">Signal recognition particle subunit SRP72</fullName>
    </recommendedName>
</protein>
<dbReference type="InterPro" id="IPR031545">
    <property type="entry name" value="SRP72_TPR-like"/>
</dbReference>
<dbReference type="InterPro" id="IPR026270">
    <property type="entry name" value="SRP72"/>
</dbReference>
<dbReference type="InterPro" id="IPR019734">
    <property type="entry name" value="TPR_rpt"/>
</dbReference>
<dbReference type="GeneTree" id="ENSGT00390000013264"/>
<feature type="compositionally biased region" description="Basic residues" evidence="10">
    <location>
        <begin position="619"/>
        <end position="635"/>
    </location>
</feature>
<evidence type="ECO:0000256" key="4">
    <source>
        <dbReference type="ARBA" id="ARBA00018350"/>
    </source>
</evidence>
<dbReference type="Pfam" id="PF08492">
    <property type="entry name" value="SRP72"/>
    <property type="match status" value="1"/>
</dbReference>
<dbReference type="AlphaFoldDB" id="A0A8C5A5H3"/>
<keyword evidence="5 9" id="KW-0963">Cytoplasm</keyword>
<evidence type="ECO:0000259" key="11">
    <source>
        <dbReference type="Pfam" id="PF08492"/>
    </source>
</evidence>